<name>A0AAV9V792_9PEZI</name>
<feature type="region of interest" description="Disordered" evidence="1">
    <location>
        <begin position="165"/>
        <end position="203"/>
    </location>
</feature>
<dbReference type="AlphaFoldDB" id="A0AAV9V792"/>
<accession>A0AAV9V792</accession>
<evidence type="ECO:0000313" key="2">
    <source>
        <dbReference type="EMBL" id="KAK6355294.1"/>
    </source>
</evidence>
<feature type="region of interest" description="Disordered" evidence="1">
    <location>
        <begin position="1"/>
        <end position="81"/>
    </location>
</feature>
<sequence length="363" mass="40809">MSSRTSATSTLSRPKPQLKLQAGQMQPQSGLLPPSPSTSPDSSLLDQYRLQSPHQHKRFPLKNLRRKLPQPNLHEVASNSNIHQRAYSYDLSRDQPARHAVYDGSDETDTDDISDLQAKIAHLTQKLLSAEEALKKAESEREAWRERAKTLELRNRSLNRENRDVKVRNGELEHQEAKRKAAAEKKKNEAEETTSNLSSSSWRRKRNSRSSIIYNDESRAVRALIIHHWNLQAELATSAGKDGDWCSCVGSKTIRALLRDGSSRSSSSVLQAKGFEEVARGSPSGSHVDSKPEEPMDGAIPNVKIHLPPHPHPEIFDDAKKQRKEALKKRIREARGYVEGLKKENDVLEGLLVAGEQGRGRQR</sequence>
<feature type="compositionally biased region" description="Basic residues" evidence="1">
    <location>
        <begin position="54"/>
        <end position="68"/>
    </location>
</feature>
<keyword evidence="3" id="KW-1185">Reference proteome</keyword>
<evidence type="ECO:0000256" key="1">
    <source>
        <dbReference type="SAM" id="MobiDB-lite"/>
    </source>
</evidence>
<feature type="compositionally biased region" description="Low complexity" evidence="1">
    <location>
        <begin position="1"/>
        <end position="13"/>
    </location>
</feature>
<reference evidence="2 3" key="1">
    <citation type="submission" date="2019-10" db="EMBL/GenBank/DDBJ databases">
        <authorList>
            <person name="Palmer J.M."/>
        </authorList>
    </citation>
    <scope>NUCLEOTIDE SEQUENCE [LARGE SCALE GENOMIC DNA]</scope>
    <source>
        <strain evidence="2 3">TWF696</strain>
    </source>
</reference>
<feature type="compositionally biased region" description="Low complexity" evidence="1">
    <location>
        <begin position="23"/>
        <end position="47"/>
    </location>
</feature>
<dbReference type="EMBL" id="JAVHNQ010000002">
    <property type="protein sequence ID" value="KAK6355294.1"/>
    <property type="molecule type" value="Genomic_DNA"/>
</dbReference>
<evidence type="ECO:0000313" key="3">
    <source>
        <dbReference type="Proteomes" id="UP001375240"/>
    </source>
</evidence>
<comment type="caution">
    <text evidence="2">The sequence shown here is derived from an EMBL/GenBank/DDBJ whole genome shotgun (WGS) entry which is preliminary data.</text>
</comment>
<dbReference type="Proteomes" id="UP001375240">
    <property type="component" value="Unassembled WGS sequence"/>
</dbReference>
<feature type="compositionally biased region" description="Basic and acidic residues" evidence="1">
    <location>
        <begin position="165"/>
        <end position="190"/>
    </location>
</feature>
<gene>
    <name evidence="2" type="ORF">TWF696_004405</name>
</gene>
<feature type="region of interest" description="Disordered" evidence="1">
    <location>
        <begin position="260"/>
        <end position="316"/>
    </location>
</feature>
<proteinExistence type="predicted"/>
<protein>
    <submittedName>
        <fullName evidence="2">Uncharacterized protein</fullName>
    </submittedName>
</protein>
<organism evidence="2 3">
    <name type="scientific">Orbilia brochopaga</name>
    <dbReference type="NCBI Taxonomy" id="3140254"/>
    <lineage>
        <taxon>Eukaryota</taxon>
        <taxon>Fungi</taxon>
        <taxon>Dikarya</taxon>
        <taxon>Ascomycota</taxon>
        <taxon>Pezizomycotina</taxon>
        <taxon>Orbiliomycetes</taxon>
        <taxon>Orbiliales</taxon>
        <taxon>Orbiliaceae</taxon>
        <taxon>Orbilia</taxon>
    </lineage>
</organism>